<dbReference type="InterPro" id="IPR001173">
    <property type="entry name" value="Glyco_trans_2-like"/>
</dbReference>
<dbReference type="GO" id="GO:0016757">
    <property type="term" value="F:glycosyltransferase activity"/>
    <property type="evidence" value="ECO:0007669"/>
    <property type="project" value="UniProtKB-KW"/>
</dbReference>
<evidence type="ECO:0000256" key="4">
    <source>
        <dbReference type="SAM" id="Phobius"/>
    </source>
</evidence>
<proteinExistence type="inferred from homology"/>
<dbReference type="AlphaFoldDB" id="A0A842YJ63"/>
<dbReference type="PANTHER" id="PTHR43179:SF12">
    <property type="entry name" value="GALACTOFURANOSYLTRANSFERASE GLFT2"/>
    <property type="match status" value="1"/>
</dbReference>
<gene>
    <name evidence="6" type="ORF">DNK57_01535</name>
</gene>
<comment type="similarity">
    <text evidence="1">Belongs to the glycosyltransferase 2 family.</text>
</comment>
<evidence type="ECO:0000313" key="7">
    <source>
        <dbReference type="Proteomes" id="UP000646659"/>
    </source>
</evidence>
<comment type="caution">
    <text evidence="6">The sequence shown here is derived from an EMBL/GenBank/DDBJ whole genome shotgun (WGS) entry which is preliminary data.</text>
</comment>
<evidence type="ECO:0000256" key="1">
    <source>
        <dbReference type="ARBA" id="ARBA00006739"/>
    </source>
</evidence>
<dbReference type="Gene3D" id="3.90.550.10">
    <property type="entry name" value="Spore Coat Polysaccharide Biosynthesis Protein SpsA, Chain A"/>
    <property type="match status" value="1"/>
</dbReference>
<dbReference type="InterPro" id="IPR029044">
    <property type="entry name" value="Nucleotide-diphossugar_trans"/>
</dbReference>
<evidence type="ECO:0000313" key="6">
    <source>
        <dbReference type="EMBL" id="MBE2899512.1"/>
    </source>
</evidence>
<dbReference type="PANTHER" id="PTHR43179">
    <property type="entry name" value="RHAMNOSYLTRANSFERASE WBBL"/>
    <property type="match status" value="1"/>
</dbReference>
<keyword evidence="3 6" id="KW-0808">Transferase</keyword>
<dbReference type="SUPFAM" id="SSF53448">
    <property type="entry name" value="Nucleotide-diphospho-sugar transferases"/>
    <property type="match status" value="1"/>
</dbReference>
<feature type="domain" description="Glycosyltransferase 2-like" evidence="5">
    <location>
        <begin position="9"/>
        <end position="113"/>
    </location>
</feature>
<dbReference type="EMBL" id="QKOF01000003">
    <property type="protein sequence ID" value="MBE2899512.1"/>
    <property type="molecule type" value="Genomic_DNA"/>
</dbReference>
<dbReference type="OrthoDB" id="46222at2157"/>
<name>A0A842YJ63_METTF</name>
<feature type="transmembrane region" description="Helical" evidence="4">
    <location>
        <begin position="297"/>
        <end position="314"/>
    </location>
</feature>
<keyword evidence="2" id="KW-0328">Glycosyltransferase</keyword>
<dbReference type="Pfam" id="PF00535">
    <property type="entry name" value="Glycos_transf_2"/>
    <property type="match status" value="1"/>
</dbReference>
<evidence type="ECO:0000256" key="2">
    <source>
        <dbReference type="ARBA" id="ARBA00022676"/>
    </source>
</evidence>
<protein>
    <submittedName>
        <fullName evidence="6">Glycosyl transferase family 2</fullName>
    </submittedName>
</protein>
<keyword evidence="4" id="KW-0812">Transmembrane</keyword>
<keyword evidence="4" id="KW-1133">Transmembrane helix</keyword>
<evidence type="ECO:0000259" key="5">
    <source>
        <dbReference type="Pfam" id="PF00535"/>
    </source>
</evidence>
<sequence length="338" mass="39696">MNNILAVTVTYGNRFHLLRQVIDAALNEGVNKVIVVDNNSEPESREKLKEYHKLNKDRIDVLYLSENLGSAGGFKRGLKRARDDPECEFIWLLDDDNMPCPGSLETLKKFWESQDLEGKEERLALLSYRKDKFDLKTIKSNNQEGVPGKKNSFSGFHVSQIPLYVRTVILRKIRENEATRPRLPPEVTVPMAPYGGLFFNKKLLDVIGYPMEELYLYSDDHEWTYRIICRKGRIVLLTDSIIKDLETSWDIPRKNGTMLSKFSPSNTFRVYYGIRNRSYFEKKYLVTRRYVYNLNRVLFLLLIFFHDLFFFGTLKTFKTVLRAIEDEKKNRLGKRFTD</sequence>
<reference evidence="6" key="1">
    <citation type="submission" date="2018-06" db="EMBL/GenBank/DDBJ databases">
        <title>Draft genome sequence of Methanothermobacter thermautotrophicus Strain WHS, a thermophilic, hydrogenotrophic methanogen isolated from Washburn Hot Springs in Yellowstone National Park, USA.</title>
        <authorList>
            <person name="Mckay L.J."/>
            <person name="Klingelsmith K."/>
            <person name="Inskeep W.P."/>
            <person name="Fields M.W."/>
        </authorList>
    </citation>
    <scope>NUCLEOTIDE SEQUENCE</scope>
    <source>
        <strain evidence="6">WHS</strain>
    </source>
</reference>
<keyword evidence="4" id="KW-0472">Membrane</keyword>
<organism evidence="6 7">
    <name type="scientific">Methanothermobacter thermautotrophicus</name>
    <name type="common">Methanobacterium thermoformicicum</name>
    <dbReference type="NCBI Taxonomy" id="145262"/>
    <lineage>
        <taxon>Archaea</taxon>
        <taxon>Methanobacteriati</taxon>
        <taxon>Methanobacteriota</taxon>
        <taxon>Methanomada group</taxon>
        <taxon>Methanobacteria</taxon>
        <taxon>Methanobacteriales</taxon>
        <taxon>Methanobacteriaceae</taxon>
        <taxon>Methanothermobacter</taxon>
    </lineage>
</organism>
<accession>A0A842YJ63</accession>
<dbReference type="Proteomes" id="UP000646659">
    <property type="component" value="Unassembled WGS sequence"/>
</dbReference>
<evidence type="ECO:0000256" key="3">
    <source>
        <dbReference type="ARBA" id="ARBA00022679"/>
    </source>
</evidence>